<protein>
    <submittedName>
        <fullName evidence="8">MFS transporter</fullName>
    </submittedName>
</protein>
<keyword evidence="9" id="KW-1185">Reference proteome</keyword>
<dbReference type="PROSITE" id="PS50850">
    <property type="entry name" value="MFS"/>
    <property type="match status" value="1"/>
</dbReference>
<accession>A0A4R8VBK8</accession>
<evidence type="ECO:0000256" key="5">
    <source>
        <dbReference type="ARBA" id="ARBA00022989"/>
    </source>
</evidence>
<dbReference type="RefSeq" id="WP_104095107.1">
    <property type="nucleotide sequence ID" value="NZ_JACHBP010000001.1"/>
</dbReference>
<dbReference type="EMBL" id="SOFI01000003">
    <property type="protein sequence ID" value="TFB79227.1"/>
    <property type="molecule type" value="Genomic_DNA"/>
</dbReference>
<keyword evidence="3" id="KW-1003">Cell membrane</keyword>
<keyword evidence="4" id="KW-0812">Transmembrane</keyword>
<evidence type="ECO:0000256" key="3">
    <source>
        <dbReference type="ARBA" id="ARBA00022475"/>
    </source>
</evidence>
<evidence type="ECO:0000256" key="1">
    <source>
        <dbReference type="ARBA" id="ARBA00004651"/>
    </source>
</evidence>
<dbReference type="Pfam" id="PF00083">
    <property type="entry name" value="Sugar_tr"/>
    <property type="match status" value="1"/>
</dbReference>
<dbReference type="PROSITE" id="PS00216">
    <property type="entry name" value="SUGAR_TRANSPORT_1"/>
    <property type="match status" value="1"/>
</dbReference>
<dbReference type="SUPFAM" id="SSF103473">
    <property type="entry name" value="MFS general substrate transporter"/>
    <property type="match status" value="1"/>
</dbReference>
<dbReference type="AlphaFoldDB" id="A0A4R8VBK8"/>
<keyword evidence="6" id="KW-0472">Membrane</keyword>
<feature type="domain" description="Major facilitator superfamily (MFS) profile" evidence="7">
    <location>
        <begin position="17"/>
        <end position="434"/>
    </location>
</feature>
<evidence type="ECO:0000313" key="8">
    <source>
        <dbReference type="EMBL" id="TFB79227.1"/>
    </source>
</evidence>
<comment type="subcellular location">
    <subcellularLocation>
        <location evidence="1">Cell membrane</location>
        <topology evidence="1">Multi-pass membrane protein</topology>
    </subcellularLocation>
</comment>
<dbReference type="InterPro" id="IPR005829">
    <property type="entry name" value="Sugar_transporter_CS"/>
</dbReference>
<dbReference type="Pfam" id="PF07690">
    <property type="entry name" value="MFS_1"/>
    <property type="match status" value="1"/>
</dbReference>
<sequence length="439" mass="46516">MSTTAVQTDLERARRRVLTSGFMGSTVEFYDFILYATASAVVFNRLFFTNLDPALGTIASFATLAIGYLARPVGGVLFGHFGDRFGRKRMLIISLVVMGVASTLIGVLPTQTMVGALAPILLIVLRIVQGLSMAGEWGGATIMAMEHADERKRATASSVISAGAPMGSLLASGVLALFSMLPADQFLTWGWRVPFLLSAVMVAIALWIRTRVNESPLFLQAQAKAHDAASATPARPVRPARAVLKQWRSLVLTIVAGFGPHAHRTLMTAFLISVGIAGGVSRAEVLWVSAASGVLNILLMVPVGRLVDRIGRKRVMYAGLAAALVTAWPTFVLAASGNVWFVLIAFFVAGACGTSVLLPTLGTLIIEQFPTRTRYTGASVGYQIAASIGGGLAPVVAAAIMTTTDGDFLPLSLVVMATLALSWVAVVFLKERSRHSIAE</sequence>
<dbReference type="CDD" id="cd17369">
    <property type="entry name" value="MFS_ShiA_like"/>
    <property type="match status" value="1"/>
</dbReference>
<evidence type="ECO:0000256" key="6">
    <source>
        <dbReference type="ARBA" id="ARBA00023136"/>
    </source>
</evidence>
<dbReference type="OrthoDB" id="8953821at2"/>
<dbReference type="Gene3D" id="1.20.1250.20">
    <property type="entry name" value="MFS general substrate transporter like domains"/>
    <property type="match status" value="2"/>
</dbReference>
<dbReference type="GO" id="GO:0005886">
    <property type="term" value="C:plasma membrane"/>
    <property type="evidence" value="ECO:0007669"/>
    <property type="project" value="UniProtKB-SubCell"/>
</dbReference>
<comment type="caution">
    <text evidence="8">The sequence shown here is derived from an EMBL/GenBank/DDBJ whole genome shotgun (WGS) entry which is preliminary data.</text>
</comment>
<dbReference type="InterPro" id="IPR005828">
    <property type="entry name" value="MFS_sugar_transport-like"/>
</dbReference>
<proteinExistence type="predicted"/>
<evidence type="ECO:0000256" key="4">
    <source>
        <dbReference type="ARBA" id="ARBA00022692"/>
    </source>
</evidence>
<reference evidence="8 9" key="1">
    <citation type="submission" date="2019-03" db="EMBL/GenBank/DDBJ databases">
        <title>Genomics of glacier-inhabiting Cryobacterium strains.</title>
        <authorList>
            <person name="Liu Q."/>
            <person name="Xin Y.-H."/>
        </authorList>
    </citation>
    <scope>NUCLEOTIDE SEQUENCE [LARGE SCALE GENOMIC DNA]</scope>
    <source>
        <strain evidence="8 9">CGMCC 1.10440</strain>
    </source>
</reference>
<dbReference type="InterPro" id="IPR036259">
    <property type="entry name" value="MFS_trans_sf"/>
</dbReference>
<dbReference type="InterPro" id="IPR011701">
    <property type="entry name" value="MFS"/>
</dbReference>
<dbReference type="PANTHER" id="PTHR43045:SF1">
    <property type="entry name" value="SHIKIMATE TRANSPORTER"/>
    <property type="match status" value="1"/>
</dbReference>
<dbReference type="Proteomes" id="UP000298488">
    <property type="component" value="Unassembled WGS sequence"/>
</dbReference>
<dbReference type="InterPro" id="IPR020846">
    <property type="entry name" value="MFS_dom"/>
</dbReference>
<gene>
    <name evidence="8" type="ORF">E3N84_03650</name>
</gene>
<organism evidence="8 9">
    <name type="scientific">Terrimesophilobacter mesophilus</name>
    <dbReference type="NCBI Taxonomy" id="433647"/>
    <lineage>
        <taxon>Bacteria</taxon>
        <taxon>Bacillati</taxon>
        <taxon>Actinomycetota</taxon>
        <taxon>Actinomycetes</taxon>
        <taxon>Micrococcales</taxon>
        <taxon>Microbacteriaceae</taxon>
        <taxon>Terrimesophilobacter</taxon>
    </lineage>
</organism>
<evidence type="ECO:0000313" key="9">
    <source>
        <dbReference type="Proteomes" id="UP000298488"/>
    </source>
</evidence>
<evidence type="ECO:0000259" key="7">
    <source>
        <dbReference type="PROSITE" id="PS50850"/>
    </source>
</evidence>
<name>A0A4R8VBK8_9MICO</name>
<evidence type="ECO:0000256" key="2">
    <source>
        <dbReference type="ARBA" id="ARBA00022448"/>
    </source>
</evidence>
<dbReference type="PANTHER" id="PTHR43045">
    <property type="entry name" value="SHIKIMATE TRANSPORTER"/>
    <property type="match status" value="1"/>
</dbReference>
<keyword evidence="5" id="KW-1133">Transmembrane helix</keyword>
<dbReference type="GO" id="GO:0022857">
    <property type="term" value="F:transmembrane transporter activity"/>
    <property type="evidence" value="ECO:0007669"/>
    <property type="project" value="InterPro"/>
</dbReference>
<keyword evidence="2" id="KW-0813">Transport</keyword>